<comment type="cofactor">
    <cofactor evidence="1">
        <name>Mg(2+)</name>
        <dbReference type="ChEBI" id="CHEBI:18420"/>
    </cofactor>
</comment>
<dbReference type="SFLD" id="SFLDG01019">
    <property type="entry name" value="Terpene_Cyclase_Like_1_C_Termi"/>
    <property type="match status" value="1"/>
</dbReference>
<dbReference type="GO" id="GO:0016102">
    <property type="term" value="P:diterpenoid biosynthetic process"/>
    <property type="evidence" value="ECO:0007669"/>
    <property type="project" value="InterPro"/>
</dbReference>
<dbReference type="InterPro" id="IPR034741">
    <property type="entry name" value="Terpene_cyclase-like_1_C"/>
</dbReference>
<evidence type="ECO:0000313" key="6">
    <source>
        <dbReference type="EMBL" id="KAK8934054.1"/>
    </source>
</evidence>
<evidence type="ECO:0000256" key="2">
    <source>
        <dbReference type="ARBA" id="ARBA00022723"/>
    </source>
</evidence>
<dbReference type="SUPFAM" id="SSF48239">
    <property type="entry name" value="Terpenoid cyclases/Protein prenyltransferases"/>
    <property type="match status" value="1"/>
</dbReference>
<dbReference type="CDD" id="cd00684">
    <property type="entry name" value="Terpene_cyclase_plant_C1"/>
    <property type="match status" value="1"/>
</dbReference>
<dbReference type="FunFam" id="1.10.600.10:FF:000007">
    <property type="entry name" value="Isoprene synthase, chloroplastic"/>
    <property type="match status" value="1"/>
</dbReference>
<organism evidence="6 7">
    <name type="scientific">Platanthera zijinensis</name>
    <dbReference type="NCBI Taxonomy" id="2320716"/>
    <lineage>
        <taxon>Eukaryota</taxon>
        <taxon>Viridiplantae</taxon>
        <taxon>Streptophyta</taxon>
        <taxon>Embryophyta</taxon>
        <taxon>Tracheophyta</taxon>
        <taxon>Spermatophyta</taxon>
        <taxon>Magnoliopsida</taxon>
        <taxon>Liliopsida</taxon>
        <taxon>Asparagales</taxon>
        <taxon>Orchidaceae</taxon>
        <taxon>Orchidoideae</taxon>
        <taxon>Orchideae</taxon>
        <taxon>Orchidinae</taxon>
        <taxon>Platanthera</taxon>
    </lineage>
</organism>
<dbReference type="InterPro" id="IPR050148">
    <property type="entry name" value="Terpene_synthase-like"/>
</dbReference>
<dbReference type="SUPFAM" id="SSF48576">
    <property type="entry name" value="Terpenoid synthases"/>
    <property type="match status" value="1"/>
</dbReference>
<dbReference type="GO" id="GO:0010333">
    <property type="term" value="F:terpene synthase activity"/>
    <property type="evidence" value="ECO:0007669"/>
    <property type="project" value="InterPro"/>
</dbReference>
<dbReference type="PANTHER" id="PTHR31225:SF252">
    <property type="entry name" value="TERPENE SYNTHASE 12-RELATED"/>
    <property type="match status" value="1"/>
</dbReference>
<keyword evidence="7" id="KW-1185">Reference proteome</keyword>
<evidence type="ECO:0000313" key="7">
    <source>
        <dbReference type="Proteomes" id="UP001418222"/>
    </source>
</evidence>
<dbReference type="EMBL" id="JBBWWQ010000013">
    <property type="protein sequence ID" value="KAK8934054.1"/>
    <property type="molecule type" value="Genomic_DNA"/>
</dbReference>
<evidence type="ECO:0000256" key="3">
    <source>
        <dbReference type="ARBA" id="ARBA00022842"/>
    </source>
</evidence>
<dbReference type="InterPro" id="IPR008949">
    <property type="entry name" value="Isoprenoid_synthase_dom_sf"/>
</dbReference>
<dbReference type="InterPro" id="IPR008930">
    <property type="entry name" value="Terpenoid_cyclase/PrenylTrfase"/>
</dbReference>
<feature type="domain" description="Terpene synthase metal-binding" evidence="5">
    <location>
        <begin position="268"/>
        <end position="498"/>
    </location>
</feature>
<dbReference type="Pfam" id="PF03936">
    <property type="entry name" value="Terpene_synth_C"/>
    <property type="match status" value="1"/>
</dbReference>
<protein>
    <submittedName>
        <fullName evidence="6">Uncharacterized protein</fullName>
    </submittedName>
</protein>
<dbReference type="InterPro" id="IPR036965">
    <property type="entry name" value="Terpene_synth_N_sf"/>
</dbReference>
<evidence type="ECO:0000256" key="1">
    <source>
        <dbReference type="ARBA" id="ARBA00001946"/>
    </source>
</evidence>
<dbReference type="InterPro" id="IPR001906">
    <property type="entry name" value="Terpene_synth_N"/>
</dbReference>
<dbReference type="GO" id="GO:0000287">
    <property type="term" value="F:magnesium ion binding"/>
    <property type="evidence" value="ECO:0007669"/>
    <property type="project" value="InterPro"/>
</dbReference>
<dbReference type="Gene3D" id="1.50.10.130">
    <property type="entry name" value="Terpene synthase, N-terminal domain"/>
    <property type="match status" value="1"/>
</dbReference>
<gene>
    <name evidence="6" type="ORF">KSP39_PZI015403</name>
</gene>
<keyword evidence="2" id="KW-0479">Metal-binding</keyword>
<name>A0AAP0G220_9ASPA</name>
<evidence type="ECO:0000259" key="5">
    <source>
        <dbReference type="Pfam" id="PF03936"/>
    </source>
</evidence>
<dbReference type="InterPro" id="IPR005630">
    <property type="entry name" value="Terpene_synthase_metal-bd"/>
</dbReference>
<feature type="domain" description="Terpene synthase N-terminal" evidence="4">
    <location>
        <begin position="22"/>
        <end position="204"/>
    </location>
</feature>
<comment type="caution">
    <text evidence="6">The sequence shown here is derived from an EMBL/GenBank/DDBJ whole genome shotgun (WGS) entry which is preliminary data.</text>
</comment>
<dbReference type="SFLD" id="SFLDS00005">
    <property type="entry name" value="Isoprenoid_Synthase_Type_I"/>
    <property type="match status" value="1"/>
</dbReference>
<proteinExistence type="predicted"/>
<dbReference type="PANTHER" id="PTHR31225">
    <property type="entry name" value="OS04G0344100 PROTEIN-RELATED"/>
    <property type="match status" value="1"/>
</dbReference>
<dbReference type="Proteomes" id="UP001418222">
    <property type="component" value="Unassembled WGS sequence"/>
</dbReference>
<evidence type="ECO:0000259" key="4">
    <source>
        <dbReference type="Pfam" id="PF01397"/>
    </source>
</evidence>
<dbReference type="Pfam" id="PF01397">
    <property type="entry name" value="Terpene_synth"/>
    <property type="match status" value="1"/>
</dbReference>
<keyword evidence="3" id="KW-0460">Magnesium</keyword>
<reference evidence="6 7" key="1">
    <citation type="journal article" date="2022" name="Nat. Plants">
        <title>Genomes of leafy and leafless Platanthera orchids illuminate the evolution of mycoheterotrophy.</title>
        <authorList>
            <person name="Li M.H."/>
            <person name="Liu K.W."/>
            <person name="Li Z."/>
            <person name="Lu H.C."/>
            <person name="Ye Q.L."/>
            <person name="Zhang D."/>
            <person name="Wang J.Y."/>
            <person name="Li Y.F."/>
            <person name="Zhong Z.M."/>
            <person name="Liu X."/>
            <person name="Yu X."/>
            <person name="Liu D.K."/>
            <person name="Tu X.D."/>
            <person name="Liu B."/>
            <person name="Hao Y."/>
            <person name="Liao X.Y."/>
            <person name="Jiang Y.T."/>
            <person name="Sun W.H."/>
            <person name="Chen J."/>
            <person name="Chen Y.Q."/>
            <person name="Ai Y."/>
            <person name="Zhai J.W."/>
            <person name="Wu S.S."/>
            <person name="Zhou Z."/>
            <person name="Hsiao Y.Y."/>
            <person name="Wu W.L."/>
            <person name="Chen Y.Y."/>
            <person name="Lin Y.F."/>
            <person name="Hsu J.L."/>
            <person name="Li C.Y."/>
            <person name="Wang Z.W."/>
            <person name="Zhao X."/>
            <person name="Zhong W.Y."/>
            <person name="Ma X.K."/>
            <person name="Ma L."/>
            <person name="Huang J."/>
            <person name="Chen G.Z."/>
            <person name="Huang M.Z."/>
            <person name="Huang L."/>
            <person name="Peng D.H."/>
            <person name="Luo Y.B."/>
            <person name="Zou S.Q."/>
            <person name="Chen S.P."/>
            <person name="Lan S."/>
            <person name="Tsai W.C."/>
            <person name="Van de Peer Y."/>
            <person name="Liu Z.J."/>
        </authorList>
    </citation>
    <scope>NUCLEOTIDE SEQUENCE [LARGE SCALE GENOMIC DNA]</scope>
    <source>
        <strain evidence="6">Lor287</strain>
    </source>
</reference>
<dbReference type="InterPro" id="IPR044814">
    <property type="entry name" value="Terpene_cyclase_plant_C1"/>
</dbReference>
<dbReference type="AlphaFoldDB" id="A0AAP0G220"/>
<accession>A0AAP0G220</accession>
<sequence length="556" mass="64938">MQLCSDQPPPIPRRTANYPPSLWDDFCIQSLPDSSLNAAQVDRWEKLKEDVRQSIHDEKNDIIELLDLIDGLCQIGVSYHFESEIKNMLLRVGSSFEILSNILKNNLHGCALLFRLLREHGINVPNLSVDVLLGGFKNESGGFKHNIASDIKGMLSLYEASYLAGEGEKELDEAFEFASKHLTNYLKEPLFVNLQLHEQVNHAMELPLHWRIPRLHMRWFIDAYERQDKMNPELLEFAKLDFNMVQSLHKKELKEMSRWWRNLGLDGDAFNFARDRLMEIYLFSLECTFEPRFWRCRKMMTKISCIVTIIDDIYDIYGLLDELELFTEAIDEWKITTQKLPNYMERTLTALFNTMDDIACTISMEKGLDILPHLKQAWRDICKSYLVEARWYYAGYTPTLNEYFENAWVTVTIPLLLTSAHCASEELTEDALNSFEFYPEVARHSSMLTRLYDDLGTSMDELQRGDVPKSIQCHMNESKVSESVARDHIKRLIKKHWKLMNTEHIVASNFEDSFKRYVLNLPRMTHFLYQHGDGYGKPSHETRDMIISLLIKPIPL</sequence>
<dbReference type="Gene3D" id="1.10.600.10">
    <property type="entry name" value="Farnesyl Diphosphate Synthase"/>
    <property type="match status" value="1"/>
</dbReference>